<dbReference type="OrthoDB" id="2615798at2"/>
<reference evidence="3" key="1">
    <citation type="submission" date="2015-08" db="EMBL/GenBank/DDBJ databases">
        <title>Genome sequencing project for genomic taxonomy and phylogenomics of Bacillus-like bacteria.</title>
        <authorList>
            <person name="Liu B."/>
            <person name="Wang J."/>
            <person name="Zhu Y."/>
            <person name="Liu G."/>
            <person name="Chen Q."/>
            <person name="Chen Z."/>
            <person name="Lan J."/>
            <person name="Che J."/>
            <person name="Ge C."/>
            <person name="Shi H."/>
            <person name="Pan Z."/>
            <person name="Liu X."/>
        </authorList>
    </citation>
    <scope>NUCLEOTIDE SEQUENCE [LARGE SCALE GENOMIC DNA]</scope>
    <source>
        <strain evidence="3">FJAT-22460</strain>
    </source>
</reference>
<evidence type="ECO:0000256" key="1">
    <source>
        <dbReference type="SAM" id="SignalP"/>
    </source>
</evidence>
<keyword evidence="3" id="KW-1185">Reference proteome</keyword>
<accession>A0A0M1P606</accession>
<evidence type="ECO:0000313" key="3">
    <source>
        <dbReference type="Proteomes" id="UP000036932"/>
    </source>
</evidence>
<dbReference type="Proteomes" id="UP000036932">
    <property type="component" value="Unassembled WGS sequence"/>
</dbReference>
<feature type="signal peptide" evidence="1">
    <location>
        <begin position="1"/>
        <end position="21"/>
    </location>
</feature>
<feature type="chain" id="PRO_5005620680" description="PLAT domain-containing protein" evidence="1">
    <location>
        <begin position="22"/>
        <end position="129"/>
    </location>
</feature>
<dbReference type="AlphaFoldDB" id="A0A0M1P606"/>
<organism evidence="2 3">
    <name type="scientific">Paenibacillus solani</name>
    <dbReference type="NCBI Taxonomy" id="1705565"/>
    <lineage>
        <taxon>Bacteria</taxon>
        <taxon>Bacillati</taxon>
        <taxon>Bacillota</taxon>
        <taxon>Bacilli</taxon>
        <taxon>Bacillales</taxon>
        <taxon>Paenibacillaceae</taxon>
        <taxon>Paenibacillus</taxon>
    </lineage>
</organism>
<evidence type="ECO:0000313" key="2">
    <source>
        <dbReference type="EMBL" id="KOR89745.1"/>
    </source>
</evidence>
<name>A0A0M1P606_9BACL</name>
<proteinExistence type="predicted"/>
<protein>
    <recommendedName>
        <fullName evidence="4">PLAT domain-containing protein</fullName>
    </recommendedName>
</protein>
<keyword evidence="1" id="KW-0732">Signal</keyword>
<dbReference type="EMBL" id="LIUT01000001">
    <property type="protein sequence ID" value="KOR89745.1"/>
    <property type="molecule type" value="Genomic_DNA"/>
</dbReference>
<evidence type="ECO:0008006" key="4">
    <source>
        <dbReference type="Google" id="ProtNLM"/>
    </source>
</evidence>
<dbReference type="PATRIC" id="fig|1705565.3.peg.4366"/>
<gene>
    <name evidence="2" type="ORF">AM231_11780</name>
</gene>
<comment type="caution">
    <text evidence="2">The sequence shown here is derived from an EMBL/GenBank/DDBJ whole genome shotgun (WGS) entry which is preliminary data.</text>
</comment>
<sequence length="129" mass="14118">MKRVVLLVLIALLAFSSSASAAYTAESQETRYGSVNHYKYAYEVSVSGEPNTEVTVTLMYKGPSGQREPVYGSDVTVTLDASGSAVIYSPDLYCCSATYSNPYANPVVVQAQFEGNEGNVNWFYLHARY</sequence>